<protein>
    <submittedName>
        <fullName evidence="1">S-adenosyl-L-methionine-dependent methyltransferase</fullName>
    </submittedName>
</protein>
<comment type="caution">
    <text evidence="1">The sequence shown here is derived from an EMBL/GenBank/DDBJ whole genome shotgun (WGS) entry which is preliminary data.</text>
</comment>
<dbReference type="PANTHER" id="PTHR43591:SF24">
    <property type="entry name" value="2-METHOXY-6-POLYPRENYL-1,4-BENZOQUINOL METHYLASE, MITOCHONDRIAL"/>
    <property type="match status" value="1"/>
</dbReference>
<dbReference type="AlphaFoldDB" id="A0A5J5EGB0"/>
<dbReference type="Gene3D" id="3.40.50.150">
    <property type="entry name" value="Vaccinia Virus protein VP39"/>
    <property type="match status" value="1"/>
</dbReference>
<dbReference type="SUPFAM" id="SSF53335">
    <property type="entry name" value="S-adenosyl-L-methionine-dependent methyltransferases"/>
    <property type="match status" value="1"/>
</dbReference>
<organism evidence="1 2">
    <name type="scientific">Sphaerosporella brunnea</name>
    <dbReference type="NCBI Taxonomy" id="1250544"/>
    <lineage>
        <taxon>Eukaryota</taxon>
        <taxon>Fungi</taxon>
        <taxon>Dikarya</taxon>
        <taxon>Ascomycota</taxon>
        <taxon>Pezizomycotina</taxon>
        <taxon>Pezizomycetes</taxon>
        <taxon>Pezizales</taxon>
        <taxon>Pyronemataceae</taxon>
        <taxon>Sphaerosporella</taxon>
    </lineage>
</organism>
<dbReference type="GO" id="GO:0008168">
    <property type="term" value="F:methyltransferase activity"/>
    <property type="evidence" value="ECO:0007669"/>
    <property type="project" value="UniProtKB-KW"/>
</dbReference>
<keyword evidence="1" id="KW-0489">Methyltransferase</keyword>
<evidence type="ECO:0000313" key="1">
    <source>
        <dbReference type="EMBL" id="KAA8894291.1"/>
    </source>
</evidence>
<reference evidence="1 2" key="1">
    <citation type="submission" date="2019-09" db="EMBL/GenBank/DDBJ databases">
        <title>Draft genome of the ectomycorrhizal ascomycete Sphaerosporella brunnea.</title>
        <authorList>
            <consortium name="DOE Joint Genome Institute"/>
            <person name="Benucci G.M."/>
            <person name="Marozzi G."/>
            <person name="Antonielli L."/>
            <person name="Sanchez S."/>
            <person name="Marco P."/>
            <person name="Wang X."/>
            <person name="Falini L.B."/>
            <person name="Barry K."/>
            <person name="Haridas S."/>
            <person name="Lipzen A."/>
            <person name="Labutti K."/>
            <person name="Grigoriev I.V."/>
            <person name="Murat C."/>
            <person name="Martin F."/>
            <person name="Albertini E."/>
            <person name="Donnini D."/>
            <person name="Bonito G."/>
        </authorList>
    </citation>
    <scope>NUCLEOTIDE SEQUENCE [LARGE SCALE GENOMIC DNA]</scope>
    <source>
        <strain evidence="1 2">Sb_GMNB300</strain>
    </source>
</reference>
<dbReference type="PANTHER" id="PTHR43591">
    <property type="entry name" value="METHYLTRANSFERASE"/>
    <property type="match status" value="1"/>
</dbReference>
<dbReference type="OrthoDB" id="2013972at2759"/>
<dbReference type="InParanoid" id="A0A5J5EGB0"/>
<dbReference type="EMBL" id="VXIS01000350">
    <property type="protein sequence ID" value="KAA8894291.1"/>
    <property type="molecule type" value="Genomic_DNA"/>
</dbReference>
<sequence>HEIFLQLLEGEFHKAPLRNPHRILDVGTGTGIWAIDMADTYPAAEVIGTDLSPIQPTWVPANCKFEVDDAEMEWTFQPDYFDFIHLRNLAQGISNWSHVMSEVYRSLLTRSQVELVEVGLGELLSDDGSLADDNHAKRVVDLVAEAMKRIGRPSPTVARMKQYLQDAGFVDITVSSYKQPFGPWPKDKRLKQAGSMALMMLQTGIEAYSMAAFTRILGIPQEEAAQLCRDAYQAMRYKHLHTYNFL</sequence>
<dbReference type="CDD" id="cd02440">
    <property type="entry name" value="AdoMet_MTases"/>
    <property type="match status" value="1"/>
</dbReference>
<evidence type="ECO:0000313" key="2">
    <source>
        <dbReference type="Proteomes" id="UP000326924"/>
    </source>
</evidence>
<name>A0A5J5EGB0_9PEZI</name>
<gene>
    <name evidence="1" type="ORF">FN846DRAFT_786614</name>
</gene>
<dbReference type="Proteomes" id="UP000326924">
    <property type="component" value="Unassembled WGS sequence"/>
</dbReference>
<dbReference type="Pfam" id="PF13489">
    <property type="entry name" value="Methyltransf_23"/>
    <property type="match status" value="1"/>
</dbReference>
<keyword evidence="1" id="KW-0808">Transferase</keyword>
<dbReference type="GO" id="GO:0032259">
    <property type="term" value="P:methylation"/>
    <property type="evidence" value="ECO:0007669"/>
    <property type="project" value="UniProtKB-KW"/>
</dbReference>
<proteinExistence type="predicted"/>
<accession>A0A5J5EGB0</accession>
<dbReference type="InterPro" id="IPR029063">
    <property type="entry name" value="SAM-dependent_MTases_sf"/>
</dbReference>
<keyword evidence="2" id="KW-1185">Reference proteome</keyword>
<feature type="non-terminal residue" evidence="1">
    <location>
        <position position="1"/>
    </location>
</feature>